<proteinExistence type="predicted"/>
<dbReference type="Proteomes" id="UP000887579">
    <property type="component" value="Unplaced"/>
</dbReference>
<organism evidence="1 2">
    <name type="scientific">Panagrolaimus sp. ES5</name>
    <dbReference type="NCBI Taxonomy" id="591445"/>
    <lineage>
        <taxon>Eukaryota</taxon>
        <taxon>Metazoa</taxon>
        <taxon>Ecdysozoa</taxon>
        <taxon>Nematoda</taxon>
        <taxon>Chromadorea</taxon>
        <taxon>Rhabditida</taxon>
        <taxon>Tylenchina</taxon>
        <taxon>Panagrolaimomorpha</taxon>
        <taxon>Panagrolaimoidea</taxon>
        <taxon>Panagrolaimidae</taxon>
        <taxon>Panagrolaimus</taxon>
    </lineage>
</organism>
<dbReference type="WBParaSite" id="ES5_v2.g30588.t1">
    <property type="protein sequence ID" value="ES5_v2.g30588.t1"/>
    <property type="gene ID" value="ES5_v2.g30588"/>
</dbReference>
<reference evidence="2" key="1">
    <citation type="submission" date="2022-11" db="UniProtKB">
        <authorList>
            <consortium name="WormBaseParasite"/>
        </authorList>
    </citation>
    <scope>IDENTIFICATION</scope>
</reference>
<evidence type="ECO:0000313" key="2">
    <source>
        <dbReference type="WBParaSite" id="ES5_v2.g30588.t1"/>
    </source>
</evidence>
<evidence type="ECO:0000313" key="1">
    <source>
        <dbReference type="Proteomes" id="UP000887579"/>
    </source>
</evidence>
<name>A0AC34GMD4_9BILA</name>
<sequence>MKLVFATILTFSLIALLQCDPLPPLLPTTKTPKTYPLFQIRIEEHVRVPKCKHAEQELCFTAKLKFAKAVKKSSSDDPQNFLIEAEKEFNEMKAKCPLL</sequence>
<protein>
    <submittedName>
        <fullName evidence="2">Uncharacterized protein</fullName>
    </submittedName>
</protein>
<accession>A0AC34GMD4</accession>